<dbReference type="SUPFAM" id="SSF55073">
    <property type="entry name" value="Nucleotide cyclase"/>
    <property type="match status" value="1"/>
</dbReference>
<sequence>MQPATQDDLEFPREFPSGPLSLDSPLYVERQPIEQLAYAEISKPSSLLRIKAARSMGKSSLLNRLLAHAEAQNCRLVQLDFQEADEQACSSLNRLLRWISINASHSLQLKLPLEDYWDSEVGSKMSCSLYWHALLSADERPLVLALNNIDLLFDRTAIARDFLSLLRSWYEKSKQTGAWQKLRLVVVYSTEAYVPLDINQSPFNVGLPLKLPPFTLAQVKELADRYELSWYKSEIGGLRLAALQQLTGGHPYLVNLALYHVCRAELPPEELLQRSTTASGIYADHLRRLLSLLQAEPNLEDAFKQIISVDAPIRLDPASAYKLDGLGLVTLQGDRVTASCELYRLYFREKLCSYREVMLKLDRLNRAGIRVDSLLAAARLSEADQSLEHLEEGQLDQMTQLMNRQQFEAHLKTEWQRASQRPTELALIWLDIDYFKVYNETHGETAGDQCLQQLTGILRQVIQRPHDLVARYGGEEFVLLLPQTDLDDAAFVAETICAQVAALEIACGSATVDGLPSSVLTVSAGVASIVPPAGSSPAILLDAASHALYQSKRQGGNRATAVKAAEQWE</sequence>
<dbReference type="NCBIfam" id="TIGR00254">
    <property type="entry name" value="GGDEF"/>
    <property type="match status" value="1"/>
</dbReference>
<reference evidence="2" key="2">
    <citation type="journal article" date="2022" name="Microbiol. Resour. Announc.">
        <title>Metagenome Sequencing to Explore Phylogenomics of Terrestrial Cyanobacteria.</title>
        <authorList>
            <person name="Ward R.D."/>
            <person name="Stajich J.E."/>
            <person name="Johansen J.R."/>
            <person name="Huntemann M."/>
            <person name="Clum A."/>
            <person name="Foster B."/>
            <person name="Foster B."/>
            <person name="Roux S."/>
            <person name="Palaniappan K."/>
            <person name="Varghese N."/>
            <person name="Mukherjee S."/>
            <person name="Reddy T.B.K."/>
            <person name="Daum C."/>
            <person name="Copeland A."/>
            <person name="Chen I.A."/>
            <person name="Ivanova N.N."/>
            <person name="Kyrpides N.C."/>
            <person name="Shapiro N."/>
            <person name="Eloe-Fadrosh E.A."/>
            <person name="Pietrasiak N."/>
        </authorList>
    </citation>
    <scope>NUCLEOTIDE SEQUENCE</scope>
    <source>
        <strain evidence="2">GSE-TBD4-15B</strain>
    </source>
</reference>
<dbReference type="InterPro" id="IPR029787">
    <property type="entry name" value="Nucleotide_cyclase"/>
</dbReference>
<dbReference type="InterPro" id="IPR027417">
    <property type="entry name" value="P-loop_NTPase"/>
</dbReference>
<accession>A0A951PEL8</accession>
<dbReference type="PANTHER" id="PTHR45138:SF9">
    <property type="entry name" value="DIGUANYLATE CYCLASE DGCM-RELATED"/>
    <property type="match status" value="1"/>
</dbReference>
<dbReference type="GO" id="GO:0052621">
    <property type="term" value="F:diguanylate cyclase activity"/>
    <property type="evidence" value="ECO:0007669"/>
    <property type="project" value="TreeGrafter"/>
</dbReference>
<dbReference type="InterPro" id="IPR043128">
    <property type="entry name" value="Rev_trsase/Diguanyl_cyclase"/>
</dbReference>
<evidence type="ECO:0000313" key="2">
    <source>
        <dbReference type="EMBL" id="MBW4467630.1"/>
    </source>
</evidence>
<feature type="domain" description="GGDEF" evidence="1">
    <location>
        <begin position="423"/>
        <end position="564"/>
    </location>
</feature>
<evidence type="ECO:0000313" key="3">
    <source>
        <dbReference type="Proteomes" id="UP000707356"/>
    </source>
</evidence>
<gene>
    <name evidence="2" type="ORF">KME07_19555</name>
</gene>
<comment type="caution">
    <text evidence="2">The sequence shown here is derived from an EMBL/GenBank/DDBJ whole genome shotgun (WGS) entry which is preliminary data.</text>
</comment>
<dbReference type="SMART" id="SM00267">
    <property type="entry name" value="GGDEF"/>
    <property type="match status" value="1"/>
</dbReference>
<dbReference type="AlphaFoldDB" id="A0A951PEL8"/>
<dbReference type="InterPro" id="IPR000160">
    <property type="entry name" value="GGDEF_dom"/>
</dbReference>
<dbReference type="Pfam" id="PF14516">
    <property type="entry name" value="AAA_35"/>
    <property type="match status" value="1"/>
</dbReference>
<name>A0A951PEL8_9CYAN</name>
<dbReference type="Proteomes" id="UP000707356">
    <property type="component" value="Unassembled WGS sequence"/>
</dbReference>
<dbReference type="EMBL" id="JAHHHV010000078">
    <property type="protein sequence ID" value="MBW4467630.1"/>
    <property type="molecule type" value="Genomic_DNA"/>
</dbReference>
<evidence type="ECO:0000259" key="1">
    <source>
        <dbReference type="PROSITE" id="PS50887"/>
    </source>
</evidence>
<dbReference type="Pfam" id="PF00990">
    <property type="entry name" value="GGDEF"/>
    <property type="match status" value="1"/>
</dbReference>
<protein>
    <submittedName>
        <fullName evidence="2">AAA-like domain-containing protein</fullName>
    </submittedName>
</protein>
<dbReference type="CDD" id="cd01949">
    <property type="entry name" value="GGDEF"/>
    <property type="match status" value="1"/>
</dbReference>
<dbReference type="PROSITE" id="PS50887">
    <property type="entry name" value="GGDEF"/>
    <property type="match status" value="1"/>
</dbReference>
<dbReference type="FunFam" id="3.30.70.270:FF:000001">
    <property type="entry name" value="Diguanylate cyclase domain protein"/>
    <property type="match status" value="1"/>
</dbReference>
<dbReference type="PANTHER" id="PTHR45138">
    <property type="entry name" value="REGULATORY COMPONENTS OF SENSORY TRANSDUCTION SYSTEM"/>
    <property type="match status" value="1"/>
</dbReference>
<organism evidence="2 3">
    <name type="scientific">Pegethrix bostrychoides GSE-TBD4-15B</name>
    <dbReference type="NCBI Taxonomy" id="2839662"/>
    <lineage>
        <taxon>Bacteria</taxon>
        <taxon>Bacillati</taxon>
        <taxon>Cyanobacteriota</taxon>
        <taxon>Cyanophyceae</taxon>
        <taxon>Oculatellales</taxon>
        <taxon>Oculatellaceae</taxon>
        <taxon>Pegethrix</taxon>
    </lineage>
</organism>
<dbReference type="Gene3D" id="3.30.70.270">
    <property type="match status" value="1"/>
</dbReference>
<proteinExistence type="predicted"/>
<dbReference type="InterPro" id="IPR050469">
    <property type="entry name" value="Diguanylate_Cyclase"/>
</dbReference>
<reference evidence="2" key="1">
    <citation type="submission" date="2021-05" db="EMBL/GenBank/DDBJ databases">
        <authorList>
            <person name="Pietrasiak N."/>
            <person name="Ward R."/>
            <person name="Stajich J.E."/>
            <person name="Kurbessoian T."/>
        </authorList>
    </citation>
    <scope>NUCLEOTIDE SEQUENCE</scope>
    <source>
        <strain evidence="2">GSE-TBD4-15B</strain>
    </source>
</reference>
<dbReference type="SUPFAM" id="SSF52540">
    <property type="entry name" value="P-loop containing nucleoside triphosphate hydrolases"/>
    <property type="match status" value="1"/>
</dbReference>